<accession>A0A7G5XFC7</accession>
<reference evidence="3" key="1">
    <citation type="submission" date="2020-08" db="EMBL/GenBank/DDBJ databases">
        <title>Lacibacter sp. S13-6-6 genome sequencing.</title>
        <authorList>
            <person name="Jin L."/>
        </authorList>
    </citation>
    <scope>NUCLEOTIDE SEQUENCE [LARGE SCALE GENOMIC DNA]</scope>
    <source>
        <strain evidence="3">S13-6-6</strain>
    </source>
</reference>
<proteinExistence type="predicted"/>
<dbReference type="PROSITE" id="PS51257">
    <property type="entry name" value="PROKAR_LIPOPROTEIN"/>
    <property type="match status" value="1"/>
</dbReference>
<dbReference type="EMBL" id="CP060007">
    <property type="protein sequence ID" value="QNA44180.1"/>
    <property type="molecule type" value="Genomic_DNA"/>
</dbReference>
<feature type="signal peptide" evidence="1">
    <location>
        <begin position="1"/>
        <end position="18"/>
    </location>
</feature>
<dbReference type="RefSeq" id="WP_182802442.1">
    <property type="nucleotide sequence ID" value="NZ_CP060007.1"/>
</dbReference>
<organism evidence="2 3">
    <name type="scientific">Lacibacter sediminis</name>
    <dbReference type="NCBI Taxonomy" id="2760713"/>
    <lineage>
        <taxon>Bacteria</taxon>
        <taxon>Pseudomonadati</taxon>
        <taxon>Bacteroidota</taxon>
        <taxon>Chitinophagia</taxon>
        <taxon>Chitinophagales</taxon>
        <taxon>Chitinophagaceae</taxon>
        <taxon>Lacibacter</taxon>
    </lineage>
</organism>
<dbReference type="KEGG" id="lacs:H4075_19235"/>
<evidence type="ECO:0000313" key="2">
    <source>
        <dbReference type="EMBL" id="QNA44180.1"/>
    </source>
</evidence>
<name>A0A7G5XFC7_9BACT</name>
<keyword evidence="1" id="KW-0732">Signal</keyword>
<evidence type="ECO:0000256" key="1">
    <source>
        <dbReference type="SAM" id="SignalP"/>
    </source>
</evidence>
<protein>
    <recommendedName>
        <fullName evidence="4">Lipocalin family protein</fullName>
    </recommendedName>
</protein>
<evidence type="ECO:0008006" key="4">
    <source>
        <dbReference type="Google" id="ProtNLM"/>
    </source>
</evidence>
<gene>
    <name evidence="2" type="ORF">H4075_19235</name>
</gene>
<dbReference type="Proteomes" id="UP000515344">
    <property type="component" value="Chromosome"/>
</dbReference>
<evidence type="ECO:0000313" key="3">
    <source>
        <dbReference type="Proteomes" id="UP000515344"/>
    </source>
</evidence>
<keyword evidence="3" id="KW-1185">Reference proteome</keyword>
<dbReference type="AlphaFoldDB" id="A0A7G5XFC7"/>
<feature type="chain" id="PRO_5028805853" description="Lipocalin family protein" evidence="1">
    <location>
        <begin position="19"/>
        <end position="132"/>
    </location>
</feature>
<sequence>MKKLLFCLFLLTAVFSCRKPQDTPALQNILTQGTWRISLLRNNGNNITYLYTGWQFTFNADKTMQVTDGVTTYNGTWTENPQGDTFELDISSTELELEYISKLWHNELLNPKQVLFHNDRNNPTQELQFTKL</sequence>